<proteinExistence type="inferred from homology"/>
<dbReference type="Pfam" id="PF00753">
    <property type="entry name" value="Lactamase_B"/>
    <property type="match status" value="1"/>
</dbReference>
<dbReference type="EMBL" id="NCDQ01000195">
    <property type="protein sequence ID" value="OYX02317.1"/>
    <property type="molecule type" value="Genomic_DNA"/>
</dbReference>
<dbReference type="GO" id="GO:0046872">
    <property type="term" value="F:metal ion binding"/>
    <property type="evidence" value="ECO:0007669"/>
    <property type="project" value="UniProtKB-KW"/>
</dbReference>
<dbReference type="GO" id="GO:0016787">
    <property type="term" value="F:hydrolase activity"/>
    <property type="evidence" value="ECO:0007669"/>
    <property type="project" value="UniProtKB-KW"/>
</dbReference>
<comment type="caution">
    <text evidence="7">The sequence shown here is derived from an EMBL/GenBank/DDBJ whole genome shotgun (WGS) entry which is preliminary data.</text>
</comment>
<dbReference type="PANTHER" id="PTHR42978">
    <property type="entry name" value="QUORUM-QUENCHING LACTONASE YTNP-RELATED-RELATED"/>
    <property type="match status" value="1"/>
</dbReference>
<protein>
    <submittedName>
        <fullName evidence="7">MBL fold metallo-hydrolase</fullName>
    </submittedName>
</protein>
<dbReference type="SMART" id="SM00849">
    <property type="entry name" value="Lactamase_B"/>
    <property type="match status" value="1"/>
</dbReference>
<dbReference type="CDD" id="cd07720">
    <property type="entry name" value="OPHC2-like_MBL-fold"/>
    <property type="match status" value="1"/>
</dbReference>
<accession>A0A258D3B9</accession>
<dbReference type="PANTHER" id="PTHR42978:SF6">
    <property type="entry name" value="QUORUM-QUENCHING LACTONASE YTNP-RELATED"/>
    <property type="match status" value="1"/>
</dbReference>
<keyword evidence="2" id="KW-0479">Metal-binding</keyword>
<sequence length="315" mass="32645">MIAHFKIAAAGMVLSAVMASGAWSKTGEAKAPAVPASATPAVSEDVARFKIGSLEAISLRDGGLTVPNDNKVLGVGRTPEEVAAVLTGAGAPGETISLSIQPLLVRTGERLVLIDTGVGSGMGGAGGKLHSSLTAAGVDPADITEILISHSHGDHVGGLVGADGKLLFPNAVIRIEANEWDFMQANAELKSVVDAILPKIQVFRYGSEVAPGITAVEIAGHTPGHSGFEIVSGAEKLLYIGDAMHSSIISVQKPDWQIQFDNDAPVATASRIALDERAAANNLRLYGYHFAYPGVGRIEKTGDTYRWVPEAAPAN</sequence>
<dbReference type="InterPro" id="IPR051013">
    <property type="entry name" value="MBL_superfamily_lactonases"/>
</dbReference>
<evidence type="ECO:0000256" key="3">
    <source>
        <dbReference type="ARBA" id="ARBA00022801"/>
    </source>
</evidence>
<keyword evidence="5" id="KW-0732">Signal</keyword>
<dbReference type="Proteomes" id="UP000215616">
    <property type="component" value="Unassembled WGS sequence"/>
</dbReference>
<comment type="similarity">
    <text evidence="1">Belongs to the metallo-beta-lactamase superfamily.</text>
</comment>
<keyword evidence="4" id="KW-0862">Zinc</keyword>
<keyword evidence="3 7" id="KW-0378">Hydrolase</keyword>
<dbReference type="AlphaFoldDB" id="A0A258D3B9"/>
<reference evidence="7 8" key="1">
    <citation type="submission" date="2017-03" db="EMBL/GenBank/DDBJ databases">
        <title>Lifting the veil on microbial sulfur biogeochemistry in mining wastewaters.</title>
        <authorList>
            <person name="Kantor R.S."/>
            <person name="Colenbrander Nelson T."/>
            <person name="Marshall S."/>
            <person name="Bennett D."/>
            <person name="Apte S."/>
            <person name="Camacho D."/>
            <person name="Thomas B.C."/>
            <person name="Warren L.A."/>
            <person name="Banfield J.F."/>
        </authorList>
    </citation>
    <scope>NUCLEOTIDE SEQUENCE [LARGE SCALE GENOMIC DNA]</scope>
    <source>
        <strain evidence="7">32-67-7</strain>
    </source>
</reference>
<feature type="domain" description="Metallo-beta-lactamase" evidence="6">
    <location>
        <begin position="99"/>
        <end position="289"/>
    </location>
</feature>
<dbReference type="SUPFAM" id="SSF56281">
    <property type="entry name" value="Metallo-hydrolase/oxidoreductase"/>
    <property type="match status" value="1"/>
</dbReference>
<evidence type="ECO:0000259" key="6">
    <source>
        <dbReference type="SMART" id="SM00849"/>
    </source>
</evidence>
<evidence type="ECO:0000256" key="1">
    <source>
        <dbReference type="ARBA" id="ARBA00007749"/>
    </source>
</evidence>
<gene>
    <name evidence="7" type="ORF">B7Z12_12315</name>
</gene>
<evidence type="ECO:0000256" key="5">
    <source>
        <dbReference type="SAM" id="SignalP"/>
    </source>
</evidence>
<dbReference type="Gene3D" id="3.60.15.10">
    <property type="entry name" value="Ribonuclease Z/Hydroxyacylglutathione hydrolase-like"/>
    <property type="match status" value="1"/>
</dbReference>
<feature type="chain" id="PRO_5013078897" evidence="5">
    <location>
        <begin position="25"/>
        <end position="315"/>
    </location>
</feature>
<evidence type="ECO:0000256" key="2">
    <source>
        <dbReference type="ARBA" id="ARBA00022723"/>
    </source>
</evidence>
<dbReference type="InterPro" id="IPR001279">
    <property type="entry name" value="Metallo-B-lactamas"/>
</dbReference>
<organism evidence="7 8">
    <name type="scientific">Caulobacter vibrioides</name>
    <name type="common">Caulobacter crescentus</name>
    <dbReference type="NCBI Taxonomy" id="155892"/>
    <lineage>
        <taxon>Bacteria</taxon>
        <taxon>Pseudomonadati</taxon>
        <taxon>Pseudomonadota</taxon>
        <taxon>Alphaproteobacteria</taxon>
        <taxon>Caulobacterales</taxon>
        <taxon>Caulobacteraceae</taxon>
        <taxon>Caulobacter</taxon>
    </lineage>
</organism>
<evidence type="ECO:0000313" key="7">
    <source>
        <dbReference type="EMBL" id="OYX02317.1"/>
    </source>
</evidence>
<feature type="signal peptide" evidence="5">
    <location>
        <begin position="1"/>
        <end position="24"/>
    </location>
</feature>
<dbReference type="InterPro" id="IPR036866">
    <property type="entry name" value="RibonucZ/Hydroxyglut_hydro"/>
</dbReference>
<evidence type="ECO:0000256" key="4">
    <source>
        <dbReference type="ARBA" id="ARBA00022833"/>
    </source>
</evidence>
<evidence type="ECO:0000313" key="8">
    <source>
        <dbReference type="Proteomes" id="UP000215616"/>
    </source>
</evidence>
<name>A0A258D3B9_CAUVI</name>